<dbReference type="OrthoDB" id="447314at2759"/>
<comment type="similarity">
    <text evidence="1">Belongs to the UPF0357 family.</text>
</comment>
<dbReference type="Pfam" id="PF09435">
    <property type="entry name" value="DUF2015"/>
    <property type="match status" value="1"/>
</dbReference>
<keyword evidence="4" id="KW-1185">Reference proteome</keyword>
<comment type="caution">
    <text evidence="3">The sequence shown here is derived from an EMBL/GenBank/DDBJ whole genome shotgun (WGS) entry which is preliminary data.</text>
</comment>
<evidence type="ECO:0000256" key="2">
    <source>
        <dbReference type="ARBA" id="ARBA00022729"/>
    </source>
</evidence>
<dbReference type="EMBL" id="VIGI01000014">
    <property type="protein sequence ID" value="KAB8291801.1"/>
    <property type="molecule type" value="Genomic_DNA"/>
</dbReference>
<reference evidence="3 4" key="1">
    <citation type="submission" date="2019-06" db="EMBL/GenBank/DDBJ databases">
        <title>Genome Sequence of the Brown Rot Fungal Pathogen Monilinia laxa.</title>
        <authorList>
            <person name="De Miccolis Angelini R.M."/>
            <person name="Landi L."/>
            <person name="Abate D."/>
            <person name="Pollastro S."/>
            <person name="Romanazzi G."/>
            <person name="Faretra F."/>
        </authorList>
    </citation>
    <scope>NUCLEOTIDE SEQUENCE [LARGE SCALE GENOMIC DNA]</scope>
    <source>
        <strain evidence="3 4">Mlax316</strain>
    </source>
</reference>
<evidence type="ECO:0000313" key="3">
    <source>
        <dbReference type="EMBL" id="KAB8291801.1"/>
    </source>
</evidence>
<gene>
    <name evidence="3" type="ORF">EYC80_006593</name>
</gene>
<keyword evidence="2" id="KW-0732">Signal</keyword>
<name>A0A5N6JUX5_MONLA</name>
<organism evidence="3 4">
    <name type="scientific">Monilinia laxa</name>
    <name type="common">Brown rot fungus</name>
    <name type="synonym">Sclerotinia laxa</name>
    <dbReference type="NCBI Taxonomy" id="61186"/>
    <lineage>
        <taxon>Eukaryota</taxon>
        <taxon>Fungi</taxon>
        <taxon>Dikarya</taxon>
        <taxon>Ascomycota</taxon>
        <taxon>Pezizomycotina</taxon>
        <taxon>Leotiomycetes</taxon>
        <taxon>Helotiales</taxon>
        <taxon>Sclerotiniaceae</taxon>
        <taxon>Monilinia</taxon>
    </lineage>
</organism>
<accession>A0A5N6JUX5</accession>
<evidence type="ECO:0000313" key="4">
    <source>
        <dbReference type="Proteomes" id="UP000326757"/>
    </source>
</evidence>
<protein>
    <submittedName>
        <fullName evidence="3">Uncharacterized protein</fullName>
    </submittedName>
</protein>
<dbReference type="PANTHER" id="PTHR28023:SF1">
    <property type="entry name" value="UPF0357 PROTEIN YCL012C"/>
    <property type="match status" value="1"/>
</dbReference>
<dbReference type="InterPro" id="IPR018559">
    <property type="entry name" value="DUF2015"/>
</dbReference>
<sequence length="217" mass="25300">MAYILYTTVFIFLVISTIAFITRDRWSPYIPEHLLERLPRFMYTPYHELPHSFENDIESGLSSSNFNLSQNLLDSDPRNGLSDNGKREIQKIMKKKKVNFDEARRIWMQETFKKENIGPDGRPRDPKFVSFSIIISMALSSIKKNSSDLRQGIDILIIESEERETKWGEQNRIGIWISEIYPGWRGRTRLAGLLVLKVITSKWAGRFEVFSPAAQRI</sequence>
<evidence type="ECO:0000256" key="1">
    <source>
        <dbReference type="ARBA" id="ARBA00008325"/>
    </source>
</evidence>
<proteinExistence type="inferred from homology"/>
<dbReference type="Proteomes" id="UP000326757">
    <property type="component" value="Unassembled WGS sequence"/>
</dbReference>
<dbReference type="PANTHER" id="PTHR28023">
    <property type="entry name" value="UPF0357 PROTEIN YCL012C"/>
    <property type="match status" value="1"/>
</dbReference>
<dbReference type="AlphaFoldDB" id="A0A5N6JUX5"/>